<dbReference type="RefSeq" id="WP_245567748.1">
    <property type="nucleotide sequence ID" value="NZ_JBIAQY010000007.1"/>
</dbReference>
<dbReference type="EMBL" id="JBIAQY010000007">
    <property type="protein sequence ID" value="MFF3570390.1"/>
    <property type="molecule type" value="Genomic_DNA"/>
</dbReference>
<evidence type="ECO:0000256" key="1">
    <source>
        <dbReference type="ARBA" id="ARBA00007074"/>
    </source>
</evidence>
<evidence type="ECO:0000259" key="7">
    <source>
        <dbReference type="PROSITE" id="PS51935"/>
    </source>
</evidence>
<evidence type="ECO:0000256" key="5">
    <source>
        <dbReference type="SAM" id="MobiDB-lite"/>
    </source>
</evidence>
<feature type="domain" description="NlpC/P60" evidence="7">
    <location>
        <begin position="90"/>
        <end position="205"/>
    </location>
</feature>
<dbReference type="PANTHER" id="PTHR47359">
    <property type="entry name" value="PEPTIDOGLYCAN DL-ENDOPEPTIDASE CWLO"/>
    <property type="match status" value="1"/>
</dbReference>
<dbReference type="PROSITE" id="PS51935">
    <property type="entry name" value="NLPC_P60"/>
    <property type="match status" value="1"/>
</dbReference>
<accession>A0ABW6S256</accession>
<dbReference type="InterPro" id="IPR038765">
    <property type="entry name" value="Papain-like_cys_pep_sf"/>
</dbReference>
<feature type="region of interest" description="Disordered" evidence="5">
    <location>
        <begin position="49"/>
        <end position="84"/>
    </location>
</feature>
<dbReference type="Pfam" id="PF00877">
    <property type="entry name" value="NLPC_P60"/>
    <property type="match status" value="1"/>
</dbReference>
<dbReference type="PANTHER" id="PTHR47359:SF3">
    <property type="entry name" value="NLP_P60 DOMAIN-CONTAINING PROTEIN-RELATED"/>
    <property type="match status" value="1"/>
</dbReference>
<feature type="chain" id="PRO_5045577080" evidence="6">
    <location>
        <begin position="27"/>
        <end position="205"/>
    </location>
</feature>
<reference evidence="8 9" key="1">
    <citation type="submission" date="2024-10" db="EMBL/GenBank/DDBJ databases">
        <title>The Natural Products Discovery Center: Release of the First 8490 Sequenced Strains for Exploring Actinobacteria Biosynthetic Diversity.</title>
        <authorList>
            <person name="Kalkreuter E."/>
            <person name="Kautsar S.A."/>
            <person name="Yang D."/>
            <person name="Bader C.D."/>
            <person name="Teijaro C.N."/>
            <person name="Fluegel L."/>
            <person name="Davis C.M."/>
            <person name="Simpson J.R."/>
            <person name="Lauterbach L."/>
            <person name="Steele A.D."/>
            <person name="Gui C."/>
            <person name="Meng S."/>
            <person name="Li G."/>
            <person name="Viehrig K."/>
            <person name="Ye F."/>
            <person name="Su P."/>
            <person name="Kiefer A.F."/>
            <person name="Nichols A."/>
            <person name="Cepeda A.J."/>
            <person name="Yan W."/>
            <person name="Fan B."/>
            <person name="Jiang Y."/>
            <person name="Adhikari A."/>
            <person name="Zheng C.-J."/>
            <person name="Schuster L."/>
            <person name="Cowan T.M."/>
            <person name="Smanski M.J."/>
            <person name="Chevrette M.G."/>
            <person name="De Carvalho L.P.S."/>
            <person name="Shen B."/>
        </authorList>
    </citation>
    <scope>NUCLEOTIDE SEQUENCE [LARGE SCALE GENOMIC DNA]</scope>
    <source>
        <strain evidence="8 9">NPDC002593</strain>
    </source>
</reference>
<gene>
    <name evidence="8" type="ORF">ACFYXQ_21670</name>
</gene>
<evidence type="ECO:0000256" key="6">
    <source>
        <dbReference type="SAM" id="SignalP"/>
    </source>
</evidence>
<dbReference type="InterPro" id="IPR000064">
    <property type="entry name" value="NLP_P60_dom"/>
</dbReference>
<evidence type="ECO:0000256" key="3">
    <source>
        <dbReference type="ARBA" id="ARBA00022801"/>
    </source>
</evidence>
<keyword evidence="3" id="KW-0378">Hydrolase</keyword>
<keyword evidence="4" id="KW-0788">Thiol protease</keyword>
<keyword evidence="9" id="KW-1185">Reference proteome</keyword>
<keyword evidence="6" id="KW-0732">Signal</keyword>
<comment type="similarity">
    <text evidence="1">Belongs to the peptidase C40 family.</text>
</comment>
<feature type="signal peptide" evidence="6">
    <location>
        <begin position="1"/>
        <end position="26"/>
    </location>
</feature>
<keyword evidence="2" id="KW-0645">Protease</keyword>
<proteinExistence type="inferred from homology"/>
<dbReference type="SUPFAM" id="SSF54001">
    <property type="entry name" value="Cysteine proteinases"/>
    <property type="match status" value="1"/>
</dbReference>
<dbReference type="Proteomes" id="UP001601992">
    <property type="component" value="Unassembled WGS sequence"/>
</dbReference>
<evidence type="ECO:0000313" key="9">
    <source>
        <dbReference type="Proteomes" id="UP001601992"/>
    </source>
</evidence>
<sequence>MSSTASCGRFTRLLTGALMGFLVAGAVTETVPAGIAGADPGIPVVANSGSAETGSASDPVAGGTGSASSGSGTGSGSGSASGSANLPLASPRAMVALAIAKSQTGKPYQWGATGPNAYDCSGLVQWAYRWVGIFLPRTTWQQARAGSPVPLSAIQPGDVVVLNADGSHEGLYVGNGAVLNAYDYGVGVVYSPLSQFKIYAIRRFF</sequence>
<evidence type="ECO:0000256" key="2">
    <source>
        <dbReference type="ARBA" id="ARBA00022670"/>
    </source>
</evidence>
<evidence type="ECO:0000256" key="4">
    <source>
        <dbReference type="ARBA" id="ARBA00022807"/>
    </source>
</evidence>
<name>A0ABW6S256_9NOCA</name>
<dbReference type="InterPro" id="IPR051794">
    <property type="entry name" value="PG_Endopeptidase_C40"/>
</dbReference>
<protein>
    <submittedName>
        <fullName evidence="8">C40 family peptidase</fullName>
    </submittedName>
</protein>
<dbReference type="Gene3D" id="3.90.1720.10">
    <property type="entry name" value="endopeptidase domain like (from Nostoc punctiforme)"/>
    <property type="match status" value="1"/>
</dbReference>
<evidence type="ECO:0000313" key="8">
    <source>
        <dbReference type="EMBL" id="MFF3570390.1"/>
    </source>
</evidence>
<organism evidence="8 9">
    <name type="scientific">Nocardia jiangxiensis</name>
    <dbReference type="NCBI Taxonomy" id="282685"/>
    <lineage>
        <taxon>Bacteria</taxon>
        <taxon>Bacillati</taxon>
        <taxon>Actinomycetota</taxon>
        <taxon>Actinomycetes</taxon>
        <taxon>Mycobacteriales</taxon>
        <taxon>Nocardiaceae</taxon>
        <taxon>Nocardia</taxon>
    </lineage>
</organism>
<comment type="caution">
    <text evidence="8">The sequence shown here is derived from an EMBL/GenBank/DDBJ whole genome shotgun (WGS) entry which is preliminary data.</text>
</comment>